<dbReference type="EMBL" id="ML977617">
    <property type="protein sequence ID" value="KAF1997093.1"/>
    <property type="molecule type" value="Genomic_DNA"/>
</dbReference>
<organism evidence="2 3">
    <name type="scientific">Amniculicola lignicola CBS 123094</name>
    <dbReference type="NCBI Taxonomy" id="1392246"/>
    <lineage>
        <taxon>Eukaryota</taxon>
        <taxon>Fungi</taxon>
        <taxon>Dikarya</taxon>
        <taxon>Ascomycota</taxon>
        <taxon>Pezizomycotina</taxon>
        <taxon>Dothideomycetes</taxon>
        <taxon>Pleosporomycetidae</taxon>
        <taxon>Pleosporales</taxon>
        <taxon>Amniculicolaceae</taxon>
        <taxon>Amniculicola</taxon>
    </lineage>
</organism>
<accession>A0A6A5W5F6</accession>
<dbReference type="AlphaFoldDB" id="A0A6A5W5F6"/>
<dbReference type="Proteomes" id="UP000799779">
    <property type="component" value="Unassembled WGS sequence"/>
</dbReference>
<evidence type="ECO:0000313" key="2">
    <source>
        <dbReference type="EMBL" id="KAF1997093.1"/>
    </source>
</evidence>
<reference evidence="2" key="1">
    <citation type="journal article" date="2020" name="Stud. Mycol.">
        <title>101 Dothideomycetes genomes: a test case for predicting lifestyles and emergence of pathogens.</title>
        <authorList>
            <person name="Haridas S."/>
            <person name="Albert R."/>
            <person name="Binder M."/>
            <person name="Bloem J."/>
            <person name="Labutti K."/>
            <person name="Salamov A."/>
            <person name="Andreopoulos B."/>
            <person name="Baker S."/>
            <person name="Barry K."/>
            <person name="Bills G."/>
            <person name="Bluhm B."/>
            <person name="Cannon C."/>
            <person name="Castanera R."/>
            <person name="Culley D."/>
            <person name="Daum C."/>
            <person name="Ezra D."/>
            <person name="Gonzalez J."/>
            <person name="Henrissat B."/>
            <person name="Kuo A."/>
            <person name="Liang C."/>
            <person name="Lipzen A."/>
            <person name="Lutzoni F."/>
            <person name="Magnuson J."/>
            <person name="Mondo S."/>
            <person name="Nolan M."/>
            <person name="Ohm R."/>
            <person name="Pangilinan J."/>
            <person name="Park H.-J."/>
            <person name="Ramirez L."/>
            <person name="Alfaro M."/>
            <person name="Sun H."/>
            <person name="Tritt A."/>
            <person name="Yoshinaga Y."/>
            <person name="Zwiers L.-H."/>
            <person name="Turgeon B."/>
            <person name="Goodwin S."/>
            <person name="Spatafora J."/>
            <person name="Crous P."/>
            <person name="Grigoriev I."/>
        </authorList>
    </citation>
    <scope>NUCLEOTIDE SEQUENCE</scope>
    <source>
        <strain evidence="2">CBS 123094</strain>
    </source>
</reference>
<evidence type="ECO:0000313" key="3">
    <source>
        <dbReference type="Proteomes" id="UP000799779"/>
    </source>
</evidence>
<feature type="region of interest" description="Disordered" evidence="1">
    <location>
        <begin position="66"/>
        <end position="91"/>
    </location>
</feature>
<dbReference type="OrthoDB" id="3918328at2759"/>
<gene>
    <name evidence="2" type="ORF">P154DRAFT_622696</name>
</gene>
<protein>
    <submittedName>
        <fullName evidence="2">Uncharacterized protein</fullName>
    </submittedName>
</protein>
<keyword evidence="3" id="KW-1185">Reference proteome</keyword>
<feature type="compositionally biased region" description="Basic and acidic residues" evidence="1">
    <location>
        <begin position="77"/>
        <end position="91"/>
    </location>
</feature>
<name>A0A6A5W5F6_9PLEO</name>
<sequence>MPCAYHRARRPALVPPNCSLTPAETEELVRTRVHQPPFPPPDPRLLRHIRSVSPARTIPCGLASLQPDGPSLANELSEARNRRTTPHRDGGLDASVIPFSIAHDPSRRAAWLKARVHYIRDRQLQLFPSKTSEILPPTPPLSAQLPVALEFCPKRKHSAFVINEERKCRLEDRVGTPHLSEYGAGRRCDCSIAC</sequence>
<evidence type="ECO:0000256" key="1">
    <source>
        <dbReference type="SAM" id="MobiDB-lite"/>
    </source>
</evidence>
<proteinExistence type="predicted"/>